<feature type="transmembrane region" description="Helical" evidence="16">
    <location>
        <begin position="284"/>
        <end position="310"/>
    </location>
</feature>
<comment type="subcellular location">
    <subcellularLocation>
        <location evidence="1">Mitochondrion inner membrane</location>
        <topology evidence="1">Multi-pass membrane protein</topology>
    </subcellularLocation>
</comment>
<dbReference type="PANTHER" id="PTHR42829:SF2">
    <property type="entry name" value="NADH-UBIQUINONE OXIDOREDUCTASE CHAIN 5"/>
    <property type="match status" value="1"/>
</dbReference>
<organism evidence="20">
    <name type="scientific">Cerastoderma edule</name>
    <name type="common">Common cockle</name>
    <name type="synonym">Cardium edule</name>
    <dbReference type="NCBI Taxonomy" id="55710"/>
    <lineage>
        <taxon>Eukaryota</taxon>
        <taxon>Metazoa</taxon>
        <taxon>Spiralia</taxon>
        <taxon>Lophotrochozoa</taxon>
        <taxon>Mollusca</taxon>
        <taxon>Bivalvia</taxon>
        <taxon>Autobranchia</taxon>
        <taxon>Heteroconchia</taxon>
        <taxon>Euheterodonta</taxon>
        <taxon>Imparidentia</taxon>
        <taxon>Neoheterodontei</taxon>
        <taxon>Cardiida</taxon>
        <taxon>Cardioidea</taxon>
        <taxon>Cardiidae</taxon>
        <taxon>Lymnocardiinae</taxon>
        <taxon>Cerastoderma</taxon>
    </lineage>
</organism>
<evidence type="ECO:0000256" key="2">
    <source>
        <dbReference type="ARBA" id="ARBA00012944"/>
    </source>
</evidence>
<dbReference type="AlphaFoldDB" id="A0A343F4E7"/>
<dbReference type="GO" id="GO:0015990">
    <property type="term" value="P:electron transport coupled proton transport"/>
    <property type="evidence" value="ECO:0007669"/>
    <property type="project" value="TreeGrafter"/>
</dbReference>
<dbReference type="Pfam" id="PF00662">
    <property type="entry name" value="Proton_antipo_N"/>
    <property type="match status" value="1"/>
</dbReference>
<dbReference type="InterPro" id="IPR001750">
    <property type="entry name" value="ND/Mrp_TM"/>
</dbReference>
<dbReference type="EC" id="7.1.1.2" evidence="2 16"/>
<keyword evidence="13 16" id="KW-0496">Mitochondrion</keyword>
<feature type="transmembrane region" description="Helical" evidence="16">
    <location>
        <begin position="104"/>
        <end position="121"/>
    </location>
</feature>
<accession>A0A343F4E7</accession>
<evidence type="ECO:0000256" key="4">
    <source>
        <dbReference type="ARBA" id="ARBA00022448"/>
    </source>
</evidence>
<evidence type="ECO:0000259" key="19">
    <source>
        <dbReference type="Pfam" id="PF06455"/>
    </source>
</evidence>
<dbReference type="CTD" id="4540"/>
<keyword evidence="4 16" id="KW-0813">Transport</keyword>
<dbReference type="GO" id="GO:0003954">
    <property type="term" value="F:NADH dehydrogenase activity"/>
    <property type="evidence" value="ECO:0007669"/>
    <property type="project" value="TreeGrafter"/>
</dbReference>
<feature type="transmembrane region" description="Helical" evidence="16">
    <location>
        <begin position="230"/>
        <end position="252"/>
    </location>
</feature>
<dbReference type="PANTHER" id="PTHR42829">
    <property type="entry name" value="NADH-UBIQUINONE OXIDOREDUCTASE CHAIN 5"/>
    <property type="match status" value="1"/>
</dbReference>
<reference evidence="20" key="1">
    <citation type="submission" date="2017-06" db="EMBL/GenBank/DDBJ databases">
        <title>Characterization of the comom cockle, Cerastoderma edule (Linnaeus, 1758), mitochondrial DNA.</title>
        <authorList>
            <person name="Quinteiro J."/>
            <person name="Rey-Mendez M."/>
        </authorList>
    </citation>
    <scope>NUCLEOTIDE SEQUENCE</scope>
    <source>
        <strain evidence="20">Cedu.11.16.N01.022</strain>
        <tissue evidence="20">Anterior aductor muscle</tissue>
    </source>
</reference>
<dbReference type="GO" id="GO:0005743">
    <property type="term" value="C:mitochondrial inner membrane"/>
    <property type="evidence" value="ECO:0007669"/>
    <property type="project" value="UniProtKB-SubCell"/>
</dbReference>
<evidence type="ECO:0000256" key="14">
    <source>
        <dbReference type="ARBA" id="ARBA00023136"/>
    </source>
</evidence>
<evidence type="ECO:0000256" key="6">
    <source>
        <dbReference type="ARBA" id="ARBA00022692"/>
    </source>
</evidence>
<dbReference type="InterPro" id="IPR001516">
    <property type="entry name" value="Proton_antipo_N"/>
</dbReference>
<dbReference type="GO" id="GO:0042773">
    <property type="term" value="P:ATP synthesis coupled electron transport"/>
    <property type="evidence" value="ECO:0007669"/>
    <property type="project" value="InterPro"/>
</dbReference>
<feature type="transmembrane region" description="Helical" evidence="16">
    <location>
        <begin position="80"/>
        <end position="98"/>
    </location>
</feature>
<keyword evidence="7" id="KW-0999">Mitochondrion inner membrane</keyword>
<dbReference type="Pfam" id="PF06455">
    <property type="entry name" value="NADH5_C"/>
    <property type="match status" value="1"/>
</dbReference>
<dbReference type="GeneID" id="33910933"/>
<evidence type="ECO:0000313" key="20">
    <source>
        <dbReference type="EMBL" id="ASQ40445.1"/>
    </source>
</evidence>
<comment type="catalytic activity">
    <reaction evidence="15 16">
        <text>a ubiquinone + NADH + 5 H(+)(in) = a ubiquinol + NAD(+) + 4 H(+)(out)</text>
        <dbReference type="Rhea" id="RHEA:29091"/>
        <dbReference type="Rhea" id="RHEA-COMP:9565"/>
        <dbReference type="Rhea" id="RHEA-COMP:9566"/>
        <dbReference type="ChEBI" id="CHEBI:15378"/>
        <dbReference type="ChEBI" id="CHEBI:16389"/>
        <dbReference type="ChEBI" id="CHEBI:17976"/>
        <dbReference type="ChEBI" id="CHEBI:57540"/>
        <dbReference type="ChEBI" id="CHEBI:57945"/>
        <dbReference type="EC" id="7.1.1.2"/>
    </reaction>
</comment>
<evidence type="ECO:0000259" key="17">
    <source>
        <dbReference type="Pfam" id="PF00361"/>
    </source>
</evidence>
<dbReference type="InterPro" id="IPR010934">
    <property type="entry name" value="NADH_DH_su5_C"/>
</dbReference>
<evidence type="ECO:0000256" key="8">
    <source>
        <dbReference type="ARBA" id="ARBA00022967"/>
    </source>
</evidence>
<feature type="domain" description="NADH:quinone oxidoreductase/Mrp antiporter transmembrane" evidence="17">
    <location>
        <begin position="97"/>
        <end position="376"/>
    </location>
</feature>
<keyword evidence="11 16" id="KW-0520">NAD</keyword>
<keyword evidence="12 16" id="KW-0830">Ubiquinone</keyword>
<comment type="function">
    <text evidence="16">Core subunit of the mitochondrial membrane respiratory chain NADH dehydrogenase (Complex I) which catalyzes electron transfer from NADH through the respiratory chain, using ubiquinone as an electron acceptor. Essential for the catalytic activity and assembly of complex I.</text>
</comment>
<gene>
    <name evidence="20" type="primary">ND5</name>
</gene>
<feature type="transmembrane region" description="Helical" evidence="16">
    <location>
        <begin position="534"/>
        <end position="556"/>
    </location>
</feature>
<feature type="domain" description="NADH-Ubiquinone oxidoreductase (complex I) chain 5 N-terminal" evidence="18">
    <location>
        <begin position="39"/>
        <end position="80"/>
    </location>
</feature>
<keyword evidence="6 16" id="KW-0812">Transmembrane</keyword>
<keyword evidence="9" id="KW-0249">Electron transport</keyword>
<keyword evidence="14 16" id="KW-0472">Membrane</keyword>
<evidence type="ECO:0000256" key="12">
    <source>
        <dbReference type="ARBA" id="ARBA00023075"/>
    </source>
</evidence>
<feature type="transmembrane region" description="Helical" evidence="16">
    <location>
        <begin position="142"/>
        <end position="160"/>
    </location>
</feature>
<evidence type="ECO:0000256" key="15">
    <source>
        <dbReference type="ARBA" id="ARBA00049551"/>
    </source>
</evidence>
<geneLocation type="mitochondrion" evidence="20"/>
<evidence type="ECO:0000256" key="13">
    <source>
        <dbReference type="ARBA" id="ARBA00023128"/>
    </source>
</evidence>
<feature type="transmembrane region" description="Helical" evidence="16">
    <location>
        <begin position="47"/>
        <end position="68"/>
    </location>
</feature>
<protein>
    <recommendedName>
        <fullName evidence="3 16">NADH-ubiquinone oxidoreductase chain 5</fullName>
        <ecNumber evidence="2 16">7.1.1.2</ecNumber>
    </recommendedName>
</protein>
<evidence type="ECO:0000256" key="7">
    <source>
        <dbReference type="ARBA" id="ARBA00022792"/>
    </source>
</evidence>
<proteinExistence type="inferred from homology"/>
<dbReference type="EMBL" id="MF374632">
    <property type="protein sequence ID" value="ASQ40445.1"/>
    <property type="molecule type" value="Genomic_DNA"/>
</dbReference>
<keyword evidence="10 16" id="KW-1133">Transmembrane helix</keyword>
<comment type="similarity">
    <text evidence="16">Belongs to the complex I subunit 5 family.</text>
</comment>
<feature type="transmembrane region" description="Helical" evidence="16">
    <location>
        <begin position="366"/>
        <end position="387"/>
    </location>
</feature>
<dbReference type="InterPro" id="IPR003945">
    <property type="entry name" value="NU5C-like"/>
</dbReference>
<feature type="transmembrane region" description="Helical" evidence="16">
    <location>
        <begin position="322"/>
        <end position="346"/>
    </location>
</feature>
<feature type="transmembrane region" description="Helical" evidence="16">
    <location>
        <begin position="407"/>
        <end position="432"/>
    </location>
</feature>
<feature type="transmembrane region" description="Helical" evidence="16">
    <location>
        <begin position="205"/>
        <end position="224"/>
    </location>
</feature>
<evidence type="ECO:0000256" key="10">
    <source>
        <dbReference type="ARBA" id="ARBA00022989"/>
    </source>
</evidence>
<feature type="transmembrane region" description="Helical" evidence="16">
    <location>
        <begin position="469"/>
        <end position="487"/>
    </location>
</feature>
<dbReference type="Pfam" id="PF00361">
    <property type="entry name" value="Proton_antipo_M"/>
    <property type="match status" value="1"/>
</dbReference>
<evidence type="ECO:0000259" key="18">
    <source>
        <dbReference type="Pfam" id="PF00662"/>
    </source>
</evidence>
<keyword evidence="5" id="KW-0679">Respiratory chain</keyword>
<feature type="domain" description="NADH dehydrogenase subunit 5 C-terminal" evidence="19">
    <location>
        <begin position="381"/>
        <end position="504"/>
    </location>
</feature>
<evidence type="ECO:0000256" key="9">
    <source>
        <dbReference type="ARBA" id="ARBA00022982"/>
    </source>
</evidence>
<feature type="transmembrane region" description="Helical" evidence="16">
    <location>
        <begin position="444"/>
        <end position="462"/>
    </location>
</feature>
<evidence type="ECO:0000256" key="3">
    <source>
        <dbReference type="ARBA" id="ARBA00021096"/>
    </source>
</evidence>
<sequence>MIFYYLMLFFSGVLLTLLGGLFTVGEVFVTINLGVMNPIEMSFILDAWGMSFGAVVSLISGSVMIFSTYYMEGETHKRRFGLLILLFVLSMYTLVVSGNMVSLMVGWDGLGVTSFLLVIYYQSKSSLAAGMLTTLANRVGDVMFMLALVGMSGVFVFDFVTAVESGLPVLLCSLVILGSCTKSAHIPFSSWLPAAMAAPTPVSTLVHSSTLVTAGLFVMIRFSAGLEGFFCYGVLGVSACFTCLMAGSCASLEPDLKKVVAFSTLSQLGVMGMAIDSFQMPDLALFHLVVHALFKALMFMCVGCVILMSFGVQESRYFSGLYYKMPVISMWLVVSCLSLSGFPFFAGCFSKDLLLEGALSSGLSTVGVFFVYGTCFFTAVYSLRVVVLMFSGDGGQPCSSYKETKSYYFSTFLLGVGSVIGGIFFQCMFIDYNVHCSVSTLSKLGIFLSVGLGGLLYLILSFEKGLLSSLAHFLVEFVMNMFFLKGLSGSPLANGFLGWSYKVESMETNVEMFLGEGAPKDSHSSLVGGAGVPLHWGVVAFVLYYAIAGLTFFWMVS</sequence>
<evidence type="ECO:0000256" key="11">
    <source>
        <dbReference type="ARBA" id="ARBA00023027"/>
    </source>
</evidence>
<evidence type="ECO:0000256" key="1">
    <source>
        <dbReference type="ARBA" id="ARBA00004448"/>
    </source>
</evidence>
<dbReference type="RefSeq" id="YP_009420870.1">
    <property type="nucleotide sequence ID" value="NC_035728.1"/>
</dbReference>
<dbReference type="PRINTS" id="PR01434">
    <property type="entry name" value="NADHDHGNASE5"/>
</dbReference>
<name>A0A343F4E7_CERED</name>
<evidence type="ECO:0000256" key="5">
    <source>
        <dbReference type="ARBA" id="ARBA00022660"/>
    </source>
</evidence>
<keyword evidence="8" id="KW-1278">Translocase</keyword>
<evidence type="ECO:0000256" key="16">
    <source>
        <dbReference type="RuleBase" id="RU003404"/>
    </source>
</evidence>
<dbReference type="GO" id="GO:0008137">
    <property type="term" value="F:NADH dehydrogenase (ubiquinone) activity"/>
    <property type="evidence" value="ECO:0007669"/>
    <property type="project" value="UniProtKB-EC"/>
</dbReference>